<gene>
    <name evidence="3" type="ORF">SVUK_LOCUS21076</name>
</gene>
<dbReference type="GO" id="GO:0000723">
    <property type="term" value="P:telomere maintenance"/>
    <property type="evidence" value="ECO:0007669"/>
    <property type="project" value="InterPro"/>
</dbReference>
<keyword evidence="1" id="KW-0234">DNA repair</keyword>
<organism evidence="3 4">
    <name type="scientific">Strongylus vulgaris</name>
    <name type="common">Blood worm</name>
    <dbReference type="NCBI Taxonomy" id="40348"/>
    <lineage>
        <taxon>Eukaryota</taxon>
        <taxon>Metazoa</taxon>
        <taxon>Ecdysozoa</taxon>
        <taxon>Nematoda</taxon>
        <taxon>Chromadorea</taxon>
        <taxon>Rhabditida</taxon>
        <taxon>Rhabditina</taxon>
        <taxon>Rhabditomorpha</taxon>
        <taxon>Strongyloidea</taxon>
        <taxon>Strongylidae</taxon>
        <taxon>Strongylus</taxon>
    </lineage>
</organism>
<keyword evidence="1" id="KW-0347">Helicase</keyword>
<keyword evidence="1" id="KW-0378">Hydrolase</keyword>
<dbReference type="OrthoDB" id="5854156at2759"/>
<dbReference type="GO" id="GO:0006281">
    <property type="term" value="P:DNA repair"/>
    <property type="evidence" value="ECO:0007669"/>
    <property type="project" value="UniProtKB-KW"/>
</dbReference>
<dbReference type="GO" id="GO:0043139">
    <property type="term" value="F:5'-3' DNA helicase activity"/>
    <property type="evidence" value="ECO:0007669"/>
    <property type="project" value="UniProtKB-EC"/>
</dbReference>
<proteinExistence type="inferred from homology"/>
<accession>A0A3P7M485</accession>
<dbReference type="InterPro" id="IPR010285">
    <property type="entry name" value="DNA_helicase_pif1-like_DEAD"/>
</dbReference>
<feature type="non-terminal residue" evidence="3">
    <location>
        <position position="104"/>
    </location>
</feature>
<name>A0A3P7M485_STRVU</name>
<evidence type="ECO:0000313" key="3">
    <source>
        <dbReference type="EMBL" id="VDM86078.1"/>
    </source>
</evidence>
<reference evidence="3 4" key="1">
    <citation type="submission" date="2018-11" db="EMBL/GenBank/DDBJ databases">
        <authorList>
            <consortium name="Pathogen Informatics"/>
        </authorList>
    </citation>
    <scope>NUCLEOTIDE SEQUENCE [LARGE SCALE GENOMIC DNA]</scope>
</reference>
<dbReference type="PANTHER" id="PTHR10492">
    <property type="match status" value="1"/>
</dbReference>
<dbReference type="GO" id="GO:0006310">
    <property type="term" value="P:DNA recombination"/>
    <property type="evidence" value="ECO:0007669"/>
    <property type="project" value="UniProtKB-KW"/>
</dbReference>
<evidence type="ECO:0000313" key="4">
    <source>
        <dbReference type="Proteomes" id="UP000270094"/>
    </source>
</evidence>
<keyword evidence="1" id="KW-0547">Nucleotide-binding</keyword>
<keyword evidence="1" id="KW-0233">DNA recombination</keyword>
<feature type="domain" description="DNA helicase Pif1-like DEAD-box helicase" evidence="2">
    <location>
        <begin position="23"/>
        <end position="101"/>
    </location>
</feature>
<protein>
    <recommendedName>
        <fullName evidence="1">ATP-dependent DNA helicase</fullName>
        <ecNumber evidence="1">5.6.2.3</ecNumber>
    </recommendedName>
</protein>
<dbReference type="EMBL" id="UYYB01149997">
    <property type="protein sequence ID" value="VDM86078.1"/>
    <property type="molecule type" value="Genomic_DNA"/>
</dbReference>
<comment type="catalytic activity">
    <reaction evidence="1">
        <text>ATP + H2O = ADP + phosphate + H(+)</text>
        <dbReference type="Rhea" id="RHEA:13065"/>
        <dbReference type="ChEBI" id="CHEBI:15377"/>
        <dbReference type="ChEBI" id="CHEBI:15378"/>
        <dbReference type="ChEBI" id="CHEBI:30616"/>
        <dbReference type="ChEBI" id="CHEBI:43474"/>
        <dbReference type="ChEBI" id="CHEBI:456216"/>
        <dbReference type="EC" id="5.6.2.3"/>
    </reaction>
</comment>
<evidence type="ECO:0000256" key="1">
    <source>
        <dbReference type="RuleBase" id="RU363044"/>
    </source>
</evidence>
<dbReference type="Pfam" id="PF05970">
    <property type="entry name" value="PIF1"/>
    <property type="match status" value="1"/>
</dbReference>
<dbReference type="Proteomes" id="UP000270094">
    <property type="component" value="Unassembled WGS sequence"/>
</dbReference>
<keyword evidence="4" id="KW-1185">Reference proteome</keyword>
<keyword evidence="1" id="KW-0227">DNA damage</keyword>
<sequence>MSEDHINRGVGENEAVAVAYFDIAERMLPMGKVLQHIVSPPSNRAFEAVDALLRDIMQNDQPFVGKLSIVDGDFRQVLPIVEHGQRDDVVESCVNRSVLWPLFR</sequence>
<dbReference type="GO" id="GO:0005524">
    <property type="term" value="F:ATP binding"/>
    <property type="evidence" value="ECO:0007669"/>
    <property type="project" value="UniProtKB-KW"/>
</dbReference>
<keyword evidence="1" id="KW-0067">ATP-binding</keyword>
<dbReference type="PANTHER" id="PTHR10492:SF57">
    <property type="entry name" value="ATP-DEPENDENT DNA HELICASE"/>
    <property type="match status" value="1"/>
</dbReference>
<comment type="similarity">
    <text evidence="1">Belongs to the helicase family.</text>
</comment>
<dbReference type="GO" id="GO:0016887">
    <property type="term" value="F:ATP hydrolysis activity"/>
    <property type="evidence" value="ECO:0007669"/>
    <property type="project" value="RHEA"/>
</dbReference>
<dbReference type="AlphaFoldDB" id="A0A3P7M485"/>
<dbReference type="EC" id="5.6.2.3" evidence="1"/>
<evidence type="ECO:0000259" key="2">
    <source>
        <dbReference type="Pfam" id="PF05970"/>
    </source>
</evidence>
<comment type="cofactor">
    <cofactor evidence="1">
        <name>Mg(2+)</name>
        <dbReference type="ChEBI" id="CHEBI:18420"/>
    </cofactor>
</comment>